<feature type="domain" description="HTH tetR-type" evidence="5">
    <location>
        <begin position="10"/>
        <end position="70"/>
    </location>
</feature>
<dbReference type="InterPro" id="IPR050109">
    <property type="entry name" value="HTH-type_TetR-like_transc_reg"/>
</dbReference>
<evidence type="ECO:0000256" key="2">
    <source>
        <dbReference type="ARBA" id="ARBA00023125"/>
    </source>
</evidence>
<dbReference type="InterPro" id="IPR009057">
    <property type="entry name" value="Homeodomain-like_sf"/>
</dbReference>
<evidence type="ECO:0000313" key="6">
    <source>
        <dbReference type="EMBL" id="MCC4308014.1"/>
    </source>
</evidence>
<reference evidence="6" key="1">
    <citation type="submission" date="2021-10" db="EMBL/GenBank/DDBJ databases">
        <title>The diversity and Nitrogen Metabolism of Culturable Nitrate-Utilizing Bacteria Within the Oxygen Minimum Zone of the Changjiang (Yangtze River)Estuary.</title>
        <authorList>
            <person name="Zhang D."/>
            <person name="Zheng J."/>
            <person name="Liu S."/>
            <person name="He W."/>
        </authorList>
    </citation>
    <scope>NUCLEOTIDE SEQUENCE</scope>
    <source>
        <strain evidence="6">FXH-223</strain>
    </source>
</reference>
<sequence>MPRPARYHHGDLHDTLLREAGILLREQGVEGLSLRRLAERAGVSRTAPYHHFADKNALLCALAELGFRRLDAMMGEVALDPADPEPGLRRFVRAYLRFASDDPEQYELMFGRTLWKGGRPGADLKGVAYGCFRHYLVRLRPLVSRGEGDDTRPLRLAQASWATLHGLCRLLLDGIYLRREDMEAVSDQAVDLMLAALRPARR</sequence>
<dbReference type="PANTHER" id="PTHR30055">
    <property type="entry name" value="HTH-TYPE TRANSCRIPTIONAL REGULATOR RUTR"/>
    <property type="match status" value="1"/>
</dbReference>
<keyword evidence="7" id="KW-1185">Reference proteome</keyword>
<keyword evidence="3" id="KW-0804">Transcription</keyword>
<protein>
    <submittedName>
        <fullName evidence="6">TetR/AcrR family transcriptional regulator</fullName>
    </submittedName>
</protein>
<dbReference type="PROSITE" id="PS50977">
    <property type="entry name" value="HTH_TETR_2"/>
    <property type="match status" value="1"/>
</dbReference>
<keyword evidence="2 4" id="KW-0238">DNA-binding</keyword>
<evidence type="ECO:0000313" key="7">
    <source>
        <dbReference type="Proteomes" id="UP001108027"/>
    </source>
</evidence>
<keyword evidence="1" id="KW-0805">Transcription regulation</keyword>
<evidence type="ECO:0000256" key="4">
    <source>
        <dbReference type="PROSITE-ProRule" id="PRU00335"/>
    </source>
</evidence>
<accession>A0A9Q3UML5</accession>
<dbReference type="EMBL" id="JAJGNA010000004">
    <property type="protein sequence ID" value="MCC4308014.1"/>
    <property type="molecule type" value="Genomic_DNA"/>
</dbReference>
<dbReference type="AlphaFoldDB" id="A0A9Q3UML5"/>
<dbReference type="GO" id="GO:0003700">
    <property type="term" value="F:DNA-binding transcription factor activity"/>
    <property type="evidence" value="ECO:0007669"/>
    <property type="project" value="TreeGrafter"/>
</dbReference>
<dbReference type="Gene3D" id="1.10.357.10">
    <property type="entry name" value="Tetracycline Repressor, domain 2"/>
    <property type="match status" value="1"/>
</dbReference>
<dbReference type="SUPFAM" id="SSF48498">
    <property type="entry name" value="Tetracyclin repressor-like, C-terminal domain"/>
    <property type="match status" value="1"/>
</dbReference>
<comment type="caution">
    <text evidence="6">The sequence shown here is derived from an EMBL/GenBank/DDBJ whole genome shotgun (WGS) entry which is preliminary data.</text>
</comment>
<dbReference type="GO" id="GO:0000976">
    <property type="term" value="F:transcription cis-regulatory region binding"/>
    <property type="evidence" value="ECO:0007669"/>
    <property type="project" value="TreeGrafter"/>
</dbReference>
<dbReference type="Proteomes" id="UP001108027">
    <property type="component" value="Unassembled WGS sequence"/>
</dbReference>
<dbReference type="PRINTS" id="PR00455">
    <property type="entry name" value="HTHTETR"/>
</dbReference>
<evidence type="ECO:0000256" key="3">
    <source>
        <dbReference type="ARBA" id="ARBA00023163"/>
    </source>
</evidence>
<proteinExistence type="predicted"/>
<dbReference type="Pfam" id="PF13305">
    <property type="entry name" value="TetR_C_33"/>
    <property type="match status" value="1"/>
</dbReference>
<evidence type="ECO:0000256" key="1">
    <source>
        <dbReference type="ARBA" id="ARBA00023015"/>
    </source>
</evidence>
<dbReference type="Pfam" id="PF00440">
    <property type="entry name" value="TetR_N"/>
    <property type="match status" value="1"/>
</dbReference>
<dbReference type="SUPFAM" id="SSF46689">
    <property type="entry name" value="Homeodomain-like"/>
    <property type="match status" value="1"/>
</dbReference>
<dbReference type="PANTHER" id="PTHR30055:SF220">
    <property type="entry name" value="TETR-FAMILY REGULATORY PROTEIN"/>
    <property type="match status" value="1"/>
</dbReference>
<organism evidence="6 7">
    <name type="scientific">Alloalcanivorax marinus</name>
    <dbReference type="NCBI Taxonomy" id="1177169"/>
    <lineage>
        <taxon>Bacteria</taxon>
        <taxon>Pseudomonadati</taxon>
        <taxon>Pseudomonadota</taxon>
        <taxon>Gammaproteobacteria</taxon>
        <taxon>Oceanospirillales</taxon>
        <taxon>Alcanivoracaceae</taxon>
        <taxon>Alloalcanivorax</taxon>
    </lineage>
</organism>
<dbReference type="InterPro" id="IPR001647">
    <property type="entry name" value="HTH_TetR"/>
</dbReference>
<evidence type="ECO:0000259" key="5">
    <source>
        <dbReference type="PROSITE" id="PS50977"/>
    </source>
</evidence>
<dbReference type="InterPro" id="IPR025996">
    <property type="entry name" value="MT1864/Rv1816-like_C"/>
</dbReference>
<feature type="DNA-binding region" description="H-T-H motif" evidence="4">
    <location>
        <begin position="33"/>
        <end position="52"/>
    </location>
</feature>
<dbReference type="InterPro" id="IPR036271">
    <property type="entry name" value="Tet_transcr_reg_TetR-rel_C_sf"/>
</dbReference>
<gene>
    <name evidence="6" type="ORF">LL252_05470</name>
</gene>
<name>A0A9Q3UML5_9GAMM</name>
<dbReference type="RefSeq" id="WP_228233345.1">
    <property type="nucleotide sequence ID" value="NZ_ARXL01000002.1"/>
</dbReference>